<evidence type="ECO:0000256" key="1">
    <source>
        <dbReference type="SAM" id="MobiDB-lite"/>
    </source>
</evidence>
<gene>
    <name evidence="2" type="ORF">SKAU_G00004130</name>
</gene>
<protein>
    <submittedName>
        <fullName evidence="2">Uncharacterized protein</fullName>
    </submittedName>
</protein>
<proteinExistence type="predicted"/>
<comment type="caution">
    <text evidence="2">The sequence shown here is derived from an EMBL/GenBank/DDBJ whole genome shotgun (WGS) entry which is preliminary data.</text>
</comment>
<evidence type="ECO:0000313" key="3">
    <source>
        <dbReference type="Proteomes" id="UP001152622"/>
    </source>
</evidence>
<reference evidence="2" key="1">
    <citation type="journal article" date="2023" name="Science">
        <title>Genome structures resolve the early diversification of teleost fishes.</title>
        <authorList>
            <person name="Parey E."/>
            <person name="Louis A."/>
            <person name="Montfort J."/>
            <person name="Bouchez O."/>
            <person name="Roques C."/>
            <person name="Iampietro C."/>
            <person name="Lluch J."/>
            <person name="Castinel A."/>
            <person name="Donnadieu C."/>
            <person name="Desvignes T."/>
            <person name="Floi Bucao C."/>
            <person name="Jouanno E."/>
            <person name="Wen M."/>
            <person name="Mejri S."/>
            <person name="Dirks R."/>
            <person name="Jansen H."/>
            <person name="Henkel C."/>
            <person name="Chen W.J."/>
            <person name="Zahm M."/>
            <person name="Cabau C."/>
            <person name="Klopp C."/>
            <person name="Thompson A.W."/>
            <person name="Robinson-Rechavi M."/>
            <person name="Braasch I."/>
            <person name="Lecointre G."/>
            <person name="Bobe J."/>
            <person name="Postlethwait J.H."/>
            <person name="Berthelot C."/>
            <person name="Roest Crollius H."/>
            <person name="Guiguen Y."/>
        </authorList>
    </citation>
    <scope>NUCLEOTIDE SEQUENCE</scope>
    <source>
        <strain evidence="2">WJC10195</strain>
    </source>
</reference>
<sequence length="98" mass="10726">MYQVDRRGSDSTCRLCEIERGMANRPIRITSAESRRNAWRVTSPIKSLISEGPETRDSAAQLATGDTGSPSERQALRNLAKTAPRAASHSPFDLEAPV</sequence>
<name>A0A9Q1JCB4_SYNKA</name>
<feature type="region of interest" description="Disordered" evidence="1">
    <location>
        <begin position="47"/>
        <end position="98"/>
    </location>
</feature>
<dbReference type="EMBL" id="JAINUF010000001">
    <property type="protein sequence ID" value="KAJ8379635.1"/>
    <property type="molecule type" value="Genomic_DNA"/>
</dbReference>
<accession>A0A9Q1JCB4</accession>
<keyword evidence="3" id="KW-1185">Reference proteome</keyword>
<organism evidence="2 3">
    <name type="scientific">Synaphobranchus kaupii</name>
    <name type="common">Kaup's arrowtooth eel</name>
    <dbReference type="NCBI Taxonomy" id="118154"/>
    <lineage>
        <taxon>Eukaryota</taxon>
        <taxon>Metazoa</taxon>
        <taxon>Chordata</taxon>
        <taxon>Craniata</taxon>
        <taxon>Vertebrata</taxon>
        <taxon>Euteleostomi</taxon>
        <taxon>Actinopterygii</taxon>
        <taxon>Neopterygii</taxon>
        <taxon>Teleostei</taxon>
        <taxon>Anguilliformes</taxon>
        <taxon>Synaphobranchidae</taxon>
        <taxon>Synaphobranchus</taxon>
    </lineage>
</organism>
<evidence type="ECO:0000313" key="2">
    <source>
        <dbReference type="EMBL" id="KAJ8379635.1"/>
    </source>
</evidence>
<dbReference type="Proteomes" id="UP001152622">
    <property type="component" value="Chromosome 1"/>
</dbReference>
<dbReference type="AlphaFoldDB" id="A0A9Q1JCB4"/>